<dbReference type="InterPro" id="IPR001647">
    <property type="entry name" value="HTH_TetR"/>
</dbReference>
<dbReference type="PRINTS" id="PR00455">
    <property type="entry name" value="HTHTETR"/>
</dbReference>
<feature type="region of interest" description="Disordered" evidence="6">
    <location>
        <begin position="1"/>
        <end position="28"/>
    </location>
</feature>
<feature type="domain" description="HTH tetR-type" evidence="7">
    <location>
        <begin position="27"/>
        <end position="87"/>
    </location>
</feature>
<dbReference type="InterPro" id="IPR009057">
    <property type="entry name" value="Homeodomain-like_sf"/>
</dbReference>
<evidence type="ECO:0000256" key="3">
    <source>
        <dbReference type="ARBA" id="ARBA00023125"/>
    </source>
</evidence>
<evidence type="ECO:0000256" key="1">
    <source>
        <dbReference type="ARBA" id="ARBA00022491"/>
    </source>
</evidence>
<keyword evidence="2" id="KW-0805">Transcription regulation</keyword>
<organism evidence="8 9">
    <name type="scientific">Deinococcus roseus</name>
    <dbReference type="NCBI Taxonomy" id="392414"/>
    <lineage>
        <taxon>Bacteria</taxon>
        <taxon>Thermotogati</taxon>
        <taxon>Deinococcota</taxon>
        <taxon>Deinococci</taxon>
        <taxon>Deinococcales</taxon>
        <taxon>Deinococcaceae</taxon>
        <taxon>Deinococcus</taxon>
    </lineage>
</organism>
<dbReference type="SUPFAM" id="SSF46689">
    <property type="entry name" value="Homeodomain-like"/>
    <property type="match status" value="1"/>
</dbReference>
<dbReference type="InterPro" id="IPR004111">
    <property type="entry name" value="Repressor_TetR_C"/>
</dbReference>
<name>A0ABQ2D247_9DEIO</name>
<dbReference type="PANTHER" id="PTHR30055">
    <property type="entry name" value="HTH-TYPE TRANSCRIPTIONAL REGULATOR RUTR"/>
    <property type="match status" value="1"/>
</dbReference>
<dbReference type="InterPro" id="IPR036271">
    <property type="entry name" value="Tet_transcr_reg_TetR-rel_C_sf"/>
</dbReference>
<keyword evidence="3 5" id="KW-0238">DNA-binding</keyword>
<feature type="DNA-binding region" description="H-T-H motif" evidence="5">
    <location>
        <begin position="50"/>
        <end position="69"/>
    </location>
</feature>
<evidence type="ECO:0000256" key="6">
    <source>
        <dbReference type="SAM" id="MobiDB-lite"/>
    </source>
</evidence>
<evidence type="ECO:0000313" key="9">
    <source>
        <dbReference type="Proteomes" id="UP000632222"/>
    </source>
</evidence>
<accession>A0ABQ2D247</accession>
<sequence length="235" mass="25935">MPEMPYNEPTAGGPMTTPSDPTAPRTPLSKQRVLQAALRFADQHGLETLSMRRLGQELGVEAMSLYKHVANKEALLDGLADLLIAEIEVPAEAADWQEAMRKRAQSAHQMLLRHPWGKALMGARLNIGPAMVRYVDVTLGWLLNAGFSVGHALDAWHALDSYIYGYALQELNLPFEPEQSADIAAAFLSHLPAEVFPHFHRVVGQIMTSGRTESFEFGLDLLLAGLERVRTGQKI</sequence>
<proteinExistence type="predicted"/>
<gene>
    <name evidence="8" type="ORF">GCM10008938_31180</name>
</gene>
<dbReference type="Proteomes" id="UP000632222">
    <property type="component" value="Unassembled WGS sequence"/>
</dbReference>
<evidence type="ECO:0000256" key="5">
    <source>
        <dbReference type="PROSITE-ProRule" id="PRU00335"/>
    </source>
</evidence>
<dbReference type="InterPro" id="IPR003012">
    <property type="entry name" value="Tet_transcr_reg_TetR"/>
</dbReference>
<dbReference type="Gene3D" id="1.10.357.10">
    <property type="entry name" value="Tetracycline Repressor, domain 2"/>
    <property type="match status" value="1"/>
</dbReference>
<protein>
    <submittedName>
        <fullName evidence="8">TetR family transcriptional regulator</fullName>
    </submittedName>
</protein>
<dbReference type="SUPFAM" id="SSF48498">
    <property type="entry name" value="Tetracyclin repressor-like, C-terminal domain"/>
    <property type="match status" value="1"/>
</dbReference>
<evidence type="ECO:0000259" key="7">
    <source>
        <dbReference type="PROSITE" id="PS50977"/>
    </source>
</evidence>
<dbReference type="PANTHER" id="PTHR30055:SF151">
    <property type="entry name" value="TRANSCRIPTIONAL REGULATORY PROTEIN"/>
    <property type="match status" value="1"/>
</dbReference>
<keyword evidence="4" id="KW-0804">Transcription</keyword>
<evidence type="ECO:0000256" key="4">
    <source>
        <dbReference type="ARBA" id="ARBA00023163"/>
    </source>
</evidence>
<dbReference type="Gene3D" id="1.10.10.60">
    <property type="entry name" value="Homeodomain-like"/>
    <property type="match status" value="1"/>
</dbReference>
<dbReference type="Pfam" id="PF00440">
    <property type="entry name" value="TetR_N"/>
    <property type="match status" value="1"/>
</dbReference>
<keyword evidence="9" id="KW-1185">Reference proteome</keyword>
<dbReference type="PRINTS" id="PR00400">
    <property type="entry name" value="TETREPRESSOR"/>
</dbReference>
<evidence type="ECO:0000256" key="2">
    <source>
        <dbReference type="ARBA" id="ARBA00023015"/>
    </source>
</evidence>
<evidence type="ECO:0000313" key="8">
    <source>
        <dbReference type="EMBL" id="GGJ42777.1"/>
    </source>
</evidence>
<comment type="caution">
    <text evidence="8">The sequence shown here is derived from an EMBL/GenBank/DDBJ whole genome shotgun (WGS) entry which is preliminary data.</text>
</comment>
<dbReference type="Pfam" id="PF02909">
    <property type="entry name" value="TetR_C_1"/>
    <property type="match status" value="1"/>
</dbReference>
<reference evidence="9" key="1">
    <citation type="journal article" date="2019" name="Int. J. Syst. Evol. Microbiol.">
        <title>The Global Catalogue of Microorganisms (GCM) 10K type strain sequencing project: providing services to taxonomists for standard genome sequencing and annotation.</title>
        <authorList>
            <consortium name="The Broad Institute Genomics Platform"/>
            <consortium name="The Broad Institute Genome Sequencing Center for Infectious Disease"/>
            <person name="Wu L."/>
            <person name="Ma J."/>
        </authorList>
    </citation>
    <scope>NUCLEOTIDE SEQUENCE [LARGE SCALE GENOMIC DNA]</scope>
    <source>
        <strain evidence="9">JCM 14370</strain>
    </source>
</reference>
<dbReference type="InterPro" id="IPR050109">
    <property type="entry name" value="HTH-type_TetR-like_transc_reg"/>
</dbReference>
<dbReference type="PROSITE" id="PS50977">
    <property type="entry name" value="HTH_TETR_2"/>
    <property type="match status" value="1"/>
</dbReference>
<dbReference type="EMBL" id="BMOD01000012">
    <property type="protein sequence ID" value="GGJ42777.1"/>
    <property type="molecule type" value="Genomic_DNA"/>
</dbReference>
<keyword evidence="1" id="KW-0678">Repressor</keyword>